<reference evidence="2 3" key="1">
    <citation type="journal article" date="2016" name="Nat. Microbiol.">
        <title>Genomic inference of the metabolism of cosmopolitan subsurface Archaea, Hadesarchaea.</title>
        <authorList>
            <person name="Baker B.J."/>
            <person name="Saw J.H."/>
            <person name="Lind A.E."/>
            <person name="Lazar C.S."/>
            <person name="Hinrichs K.-U."/>
            <person name="Teske A.P."/>
            <person name="Ettema T.J."/>
        </authorList>
    </citation>
    <scope>NUCLEOTIDE SEQUENCE [LARGE SCALE GENOMIC DNA]</scope>
</reference>
<comment type="caution">
    <text evidence="2">The sequence shown here is derived from an EMBL/GenBank/DDBJ whole genome shotgun (WGS) entry which is preliminary data.</text>
</comment>
<dbReference type="Pfam" id="PF02811">
    <property type="entry name" value="PHP"/>
    <property type="match status" value="1"/>
</dbReference>
<sequence>MLRLDLHVHTNHSYDCRCSVERAVEVARAKGLNGIAITDHDSISGHQDAKKIRDDEFIIIPGVEISSAHGHILGLGISEPIPRALPAAETVDLIRSQGGIAVAAHPFAPGRRVGLVYQASFDAIEGLNSRAILLSNPLAQRFAKKNGLPMVAGSDAHRCEDVGMAYTLLDCEPNLDSALKTIKRGGTSIAGRTLPLLSFLWRVLQKALHGR</sequence>
<dbReference type="InterPro" id="IPR052018">
    <property type="entry name" value="PHP_domain"/>
</dbReference>
<evidence type="ECO:0000313" key="3">
    <source>
        <dbReference type="Proteomes" id="UP000074294"/>
    </source>
</evidence>
<dbReference type="Gene3D" id="3.20.20.140">
    <property type="entry name" value="Metal-dependent hydrolases"/>
    <property type="match status" value="1"/>
</dbReference>
<dbReference type="SMART" id="SM00481">
    <property type="entry name" value="POLIIIAc"/>
    <property type="match status" value="1"/>
</dbReference>
<proteinExistence type="predicted"/>
<dbReference type="Pfam" id="PF13263">
    <property type="entry name" value="PHP_C"/>
    <property type="match status" value="1"/>
</dbReference>
<dbReference type="InterPro" id="IPR016195">
    <property type="entry name" value="Pol/histidinol_Pase-like"/>
</dbReference>
<dbReference type="GO" id="GO:0035312">
    <property type="term" value="F:5'-3' DNA exonuclease activity"/>
    <property type="evidence" value="ECO:0007669"/>
    <property type="project" value="TreeGrafter"/>
</dbReference>
<dbReference type="EMBL" id="LQMQ01000065">
    <property type="protein sequence ID" value="KUO39414.1"/>
    <property type="molecule type" value="Genomic_DNA"/>
</dbReference>
<dbReference type="Proteomes" id="UP000074294">
    <property type="component" value="Unassembled WGS sequence"/>
</dbReference>
<dbReference type="InterPro" id="IPR003141">
    <property type="entry name" value="Pol/His_phosphatase_N"/>
</dbReference>
<dbReference type="AlphaFoldDB" id="A0A147JSK3"/>
<dbReference type="NCBIfam" id="NF038032">
    <property type="entry name" value="CehA_McbA_metalo"/>
    <property type="match status" value="1"/>
</dbReference>
<dbReference type="CDD" id="cd07432">
    <property type="entry name" value="PHP_HisPPase"/>
    <property type="match status" value="1"/>
</dbReference>
<dbReference type="PANTHER" id="PTHR42924:SF3">
    <property type="entry name" value="POLYMERASE_HISTIDINOL PHOSPHATASE N-TERMINAL DOMAIN-CONTAINING PROTEIN"/>
    <property type="match status" value="1"/>
</dbReference>
<dbReference type="GO" id="GO:0004534">
    <property type="term" value="F:5'-3' RNA exonuclease activity"/>
    <property type="evidence" value="ECO:0007669"/>
    <property type="project" value="TreeGrafter"/>
</dbReference>
<evidence type="ECO:0000259" key="1">
    <source>
        <dbReference type="SMART" id="SM00481"/>
    </source>
</evidence>
<dbReference type="SUPFAM" id="SSF89550">
    <property type="entry name" value="PHP domain-like"/>
    <property type="match status" value="1"/>
</dbReference>
<dbReference type="STRING" id="1776334.APZ16_03465"/>
<name>A0A147JSK3_HADYE</name>
<accession>A0A147JSK3</accession>
<protein>
    <recommendedName>
        <fullName evidence="1">Polymerase/histidinol phosphatase N-terminal domain-containing protein</fullName>
    </recommendedName>
</protein>
<dbReference type="PANTHER" id="PTHR42924">
    <property type="entry name" value="EXONUCLEASE"/>
    <property type="match status" value="1"/>
</dbReference>
<evidence type="ECO:0000313" key="2">
    <source>
        <dbReference type="EMBL" id="KUO39414.1"/>
    </source>
</evidence>
<feature type="domain" description="Polymerase/histidinol phosphatase N-terminal" evidence="1">
    <location>
        <begin position="4"/>
        <end position="69"/>
    </location>
</feature>
<gene>
    <name evidence="2" type="ORF">APZ16_03465</name>
</gene>
<organism evidence="2 3">
    <name type="scientific">Hadarchaeum yellowstonense</name>
    <dbReference type="NCBI Taxonomy" id="1776334"/>
    <lineage>
        <taxon>Archaea</taxon>
        <taxon>Methanobacteriati</taxon>
        <taxon>Candidatus Hadarchaeota</taxon>
        <taxon>Candidatus Hadarchaeia</taxon>
        <taxon>Candidatus Hadarchaeales</taxon>
        <taxon>Candidatus Hadarchaeaceae</taxon>
        <taxon>Candidatus Hadarchaeum</taxon>
    </lineage>
</organism>
<dbReference type="InterPro" id="IPR004013">
    <property type="entry name" value="PHP_dom"/>
</dbReference>